<dbReference type="eggNOG" id="COG2843">
    <property type="taxonomic scope" value="Bacteria"/>
</dbReference>
<dbReference type="STRING" id="869213.GCA_000517085_04412"/>
<sequence length="100" mass="11480">MGNFATYSRFNLTGPNALTPIIKVYTNRKGEFIKGEIIPFKQIKNVALSYDHSNGVIHKIKDLTKLDFPELNHRLVIEPDGKFSMPLERKMTPKKISLHK</sequence>
<evidence type="ECO:0000313" key="1">
    <source>
        <dbReference type="EMBL" id="GAF01398.1"/>
    </source>
</evidence>
<dbReference type="AlphaFoldDB" id="W7Y1L5"/>
<keyword evidence="2" id="KW-1185">Reference proteome</keyword>
<dbReference type="Proteomes" id="UP000019402">
    <property type="component" value="Unassembled WGS sequence"/>
</dbReference>
<reference evidence="1 2" key="1">
    <citation type="journal article" date="2014" name="Genome Announc.">
        <title>Draft Genome Sequence of Cytophaga fermentans JCM 21142T, a Facultative Anaerobe Isolated from Marine Mud.</title>
        <authorList>
            <person name="Starns D."/>
            <person name="Oshima K."/>
            <person name="Suda W."/>
            <person name="Iino T."/>
            <person name="Yuki M."/>
            <person name="Inoue J."/>
            <person name="Kitamura K."/>
            <person name="Iida T."/>
            <person name="Darby A."/>
            <person name="Hattori M."/>
            <person name="Ohkuma M."/>
        </authorList>
    </citation>
    <scope>NUCLEOTIDE SEQUENCE [LARGE SCALE GENOMIC DNA]</scope>
    <source>
        <strain evidence="1 2">JCM 21142</strain>
    </source>
</reference>
<accession>W7Y1L5</accession>
<gene>
    <name evidence="1" type="ORF">JCM21142_4</name>
</gene>
<proteinExistence type="predicted"/>
<evidence type="ECO:0000313" key="2">
    <source>
        <dbReference type="Proteomes" id="UP000019402"/>
    </source>
</evidence>
<name>W7Y1L5_9BACT</name>
<comment type="caution">
    <text evidence="1">The sequence shown here is derived from an EMBL/GenBank/DDBJ whole genome shotgun (WGS) entry which is preliminary data.</text>
</comment>
<dbReference type="EMBL" id="BAMD01000001">
    <property type="protein sequence ID" value="GAF01398.1"/>
    <property type="molecule type" value="Genomic_DNA"/>
</dbReference>
<protein>
    <submittedName>
        <fullName evidence="1">Uncharacterized protein</fullName>
    </submittedName>
</protein>
<dbReference type="RefSeq" id="WP_052343370.1">
    <property type="nucleotide sequence ID" value="NZ_BAMD01000001.1"/>
</dbReference>
<organism evidence="1 2">
    <name type="scientific">Saccharicrinis fermentans DSM 9555 = JCM 21142</name>
    <dbReference type="NCBI Taxonomy" id="869213"/>
    <lineage>
        <taxon>Bacteria</taxon>
        <taxon>Pseudomonadati</taxon>
        <taxon>Bacteroidota</taxon>
        <taxon>Bacteroidia</taxon>
        <taxon>Marinilabiliales</taxon>
        <taxon>Marinilabiliaceae</taxon>
        <taxon>Saccharicrinis</taxon>
    </lineage>
</organism>